<dbReference type="Pfam" id="PF23892">
    <property type="entry name" value="Ig_CycH"/>
    <property type="match status" value="1"/>
</dbReference>
<evidence type="ECO:0000256" key="2">
    <source>
        <dbReference type="ARBA" id="ARBA00022737"/>
    </source>
</evidence>
<evidence type="ECO:0000259" key="8">
    <source>
        <dbReference type="Pfam" id="PF23914"/>
    </source>
</evidence>
<dbReference type="AlphaFoldDB" id="A0A5Q0BIT9"/>
<dbReference type="PANTHER" id="PTHR47870:SF2">
    <property type="entry name" value="FORMATE-DEPENDENT NITRITE REDUCTASE COMPLEX SUBUNIT NRFF"/>
    <property type="match status" value="1"/>
</dbReference>
<reference evidence="9 10" key="1">
    <citation type="submission" date="2019-09" db="EMBL/GenBank/DDBJ databases">
        <title>Ecophysiology of the spiral-shaped methanotroph Methylospira mobilis as revealed by the complete genome sequence.</title>
        <authorList>
            <person name="Oshkin I.Y."/>
            <person name="Dedysh S.N."/>
            <person name="Miroshnikov K."/>
            <person name="Danilova O.V."/>
            <person name="Hakobyan A."/>
            <person name="Liesack W."/>
        </authorList>
    </citation>
    <scope>NUCLEOTIDE SEQUENCE [LARGE SCALE GENOMIC DNA]</scope>
    <source>
        <strain evidence="9 10">Shm1</strain>
    </source>
</reference>
<dbReference type="KEGG" id="mmob:F6R98_14770"/>
<evidence type="ECO:0000313" key="10">
    <source>
        <dbReference type="Proteomes" id="UP000325755"/>
    </source>
</evidence>
<dbReference type="Proteomes" id="UP000325755">
    <property type="component" value="Chromosome"/>
</dbReference>
<protein>
    <submittedName>
        <fullName evidence="9">C-type cytochrome biogenesis protein CcmI</fullName>
    </submittedName>
</protein>
<dbReference type="Pfam" id="PF23914">
    <property type="entry name" value="TPR_CcmH_CycH"/>
    <property type="match status" value="1"/>
</dbReference>
<dbReference type="InterPro" id="IPR011990">
    <property type="entry name" value="TPR-like_helical_dom_sf"/>
</dbReference>
<keyword evidence="4 5" id="KW-0802">TPR repeat</keyword>
<dbReference type="EMBL" id="CP044205">
    <property type="protein sequence ID" value="QFY43733.1"/>
    <property type="molecule type" value="Genomic_DNA"/>
</dbReference>
<feature type="transmembrane region" description="Helical" evidence="6">
    <location>
        <begin position="89"/>
        <end position="109"/>
    </location>
</feature>
<dbReference type="InterPro" id="IPR056412">
    <property type="entry name" value="Ig_CycH"/>
</dbReference>
<evidence type="ECO:0000313" key="9">
    <source>
        <dbReference type="EMBL" id="QFY43733.1"/>
    </source>
</evidence>
<feature type="repeat" description="TPR" evidence="5">
    <location>
        <begin position="152"/>
        <end position="185"/>
    </location>
</feature>
<dbReference type="GO" id="GO:0005886">
    <property type="term" value="C:plasma membrane"/>
    <property type="evidence" value="ECO:0007669"/>
    <property type="project" value="TreeGrafter"/>
</dbReference>
<feature type="transmembrane region" description="Helical" evidence="6">
    <location>
        <begin position="6"/>
        <end position="25"/>
    </location>
</feature>
<evidence type="ECO:0000256" key="3">
    <source>
        <dbReference type="ARBA" id="ARBA00022748"/>
    </source>
</evidence>
<evidence type="ECO:0000256" key="1">
    <source>
        <dbReference type="ARBA" id="ARBA00004196"/>
    </source>
</evidence>
<dbReference type="InterPro" id="IPR056413">
    <property type="entry name" value="TPR_CcmH_CycH"/>
</dbReference>
<dbReference type="InParanoid" id="A0A5Q0BIT9"/>
<keyword evidence="2" id="KW-0677">Repeat</keyword>
<keyword evidence="3" id="KW-0201">Cytochrome c-type biogenesis</keyword>
<dbReference type="SUPFAM" id="SSF48452">
    <property type="entry name" value="TPR-like"/>
    <property type="match status" value="1"/>
</dbReference>
<evidence type="ECO:0000256" key="4">
    <source>
        <dbReference type="ARBA" id="ARBA00022803"/>
    </source>
</evidence>
<keyword evidence="6" id="KW-1133">Transmembrane helix</keyword>
<dbReference type="PANTHER" id="PTHR47870">
    <property type="entry name" value="CYTOCHROME C-TYPE BIOGENESIS PROTEIN CCMH"/>
    <property type="match status" value="1"/>
</dbReference>
<dbReference type="GO" id="GO:0017004">
    <property type="term" value="P:cytochrome complex assembly"/>
    <property type="evidence" value="ECO:0007669"/>
    <property type="project" value="UniProtKB-KW"/>
</dbReference>
<evidence type="ECO:0000256" key="5">
    <source>
        <dbReference type="PROSITE-ProRule" id="PRU00339"/>
    </source>
</evidence>
<keyword evidence="6" id="KW-0812">Transmembrane</keyword>
<evidence type="ECO:0000256" key="6">
    <source>
        <dbReference type="SAM" id="Phobius"/>
    </source>
</evidence>
<feature type="domain" description="Cytochrome c-type biogenesis protein H Ig-like" evidence="7">
    <location>
        <begin position="296"/>
        <end position="403"/>
    </location>
</feature>
<gene>
    <name evidence="9" type="primary">ccmI</name>
    <name evidence="9" type="ORF">F6R98_14770</name>
</gene>
<name>A0A5Q0BIT9_9GAMM</name>
<organism evidence="9 10">
    <name type="scientific">Candidatus Methylospira mobilis</name>
    <dbReference type="NCBI Taxonomy" id="1808979"/>
    <lineage>
        <taxon>Bacteria</taxon>
        <taxon>Pseudomonadati</taxon>
        <taxon>Pseudomonadota</taxon>
        <taxon>Gammaproteobacteria</taxon>
        <taxon>Methylococcales</taxon>
        <taxon>Methylococcaceae</taxon>
        <taxon>Candidatus Methylospira</taxon>
    </lineage>
</organism>
<accession>A0A5Q0BIT9</accession>
<evidence type="ECO:0000259" key="7">
    <source>
        <dbReference type="Pfam" id="PF23892"/>
    </source>
</evidence>
<comment type="subcellular location">
    <subcellularLocation>
        <location evidence="1">Cell envelope</location>
    </subcellularLocation>
</comment>
<proteinExistence type="predicted"/>
<dbReference type="GO" id="GO:0030313">
    <property type="term" value="C:cell envelope"/>
    <property type="evidence" value="ECO:0007669"/>
    <property type="project" value="UniProtKB-SubCell"/>
</dbReference>
<dbReference type="Gene3D" id="1.25.40.10">
    <property type="entry name" value="Tetratricopeptide repeat domain"/>
    <property type="match status" value="1"/>
</dbReference>
<keyword evidence="6" id="KW-0472">Membrane</keyword>
<dbReference type="RefSeq" id="WP_153249713.1">
    <property type="nucleotide sequence ID" value="NZ_CP044205.1"/>
</dbReference>
<dbReference type="InterPro" id="IPR051263">
    <property type="entry name" value="C-type_cytochrome_biogenesis"/>
</dbReference>
<dbReference type="InterPro" id="IPR017560">
    <property type="entry name" value="Cyt_c_biogenesis_CcmI"/>
</dbReference>
<feature type="domain" description="Cytochrome c-type biogenesis protein H TPR" evidence="8">
    <location>
        <begin position="114"/>
        <end position="258"/>
    </location>
</feature>
<dbReference type="NCBIfam" id="TIGR03142">
    <property type="entry name" value="cytochro_ccmI"/>
    <property type="match status" value="1"/>
</dbReference>
<dbReference type="PROSITE" id="PS50005">
    <property type="entry name" value="TPR"/>
    <property type="match status" value="1"/>
</dbReference>
<sequence>MFGFWIAASSMLLAAGSFFLPLLLGRGQHSAIDRRCLNLAIYRQRRAELTEEAGGGNLQALEDELDRELLDELSEVSEPASANSSQGRAVLFTGLLLVPLLGFALYLYVGRPDLTDYRGQASAGEDRQMTTAELQQNIAGLIEKLKNQPDDMESWALLARSYQFAEQYEQALATWEKTLSLAPDNADVMAAYAQALAEAHEGSLSGKPEQLIASALEKDRNHPEGLWLAGLLAAQQNKPAVAIDYWRRLKARLPEGSKPAQQVERFISQLSAQTGWSESSPADNVREKAAIGAKNIRVSVRLAEGWAEQMYPDDTLFIFARAASGPPMPLAVVRKLAKDLPLEITLDDTQFMRPEMKLSAFPEIIVGARISHSGQATPSSGDLQGMSAALKPVTGGRYQVVIDRKVQ</sequence>
<dbReference type="OrthoDB" id="9776053at2"/>
<dbReference type="SMART" id="SM00028">
    <property type="entry name" value="TPR"/>
    <property type="match status" value="1"/>
</dbReference>
<keyword evidence="10" id="KW-1185">Reference proteome</keyword>
<dbReference type="InterPro" id="IPR019734">
    <property type="entry name" value="TPR_rpt"/>
</dbReference>